<feature type="region of interest" description="Disordered" evidence="1">
    <location>
        <begin position="87"/>
        <end position="112"/>
    </location>
</feature>
<protein>
    <submittedName>
        <fullName evidence="2">Uncharacterized protein</fullName>
    </submittedName>
</protein>
<organism evidence="2 3">
    <name type="scientific">Seohaeicola saemankumensis</name>
    <dbReference type="NCBI Taxonomy" id="481181"/>
    <lineage>
        <taxon>Bacteria</taxon>
        <taxon>Pseudomonadati</taxon>
        <taxon>Pseudomonadota</taxon>
        <taxon>Alphaproteobacteria</taxon>
        <taxon>Rhodobacterales</taxon>
        <taxon>Roseobacteraceae</taxon>
        <taxon>Seohaeicola</taxon>
    </lineage>
</organism>
<dbReference type="RefSeq" id="WP_380789553.1">
    <property type="nucleotide sequence ID" value="NZ_JBHTKR010000002.1"/>
</dbReference>
<evidence type="ECO:0000313" key="3">
    <source>
        <dbReference type="Proteomes" id="UP001597151"/>
    </source>
</evidence>
<evidence type="ECO:0000256" key="1">
    <source>
        <dbReference type="SAM" id="MobiDB-lite"/>
    </source>
</evidence>
<keyword evidence="3" id="KW-1185">Reference proteome</keyword>
<feature type="compositionally biased region" description="Basic and acidic residues" evidence="1">
    <location>
        <begin position="99"/>
        <end position="112"/>
    </location>
</feature>
<accession>A0ABW3TBP9</accession>
<gene>
    <name evidence="2" type="ORF">ACFQ3C_05850</name>
</gene>
<dbReference type="EMBL" id="JBHTKR010000002">
    <property type="protein sequence ID" value="MFD1194185.1"/>
    <property type="molecule type" value="Genomic_DNA"/>
</dbReference>
<reference evidence="3" key="1">
    <citation type="journal article" date="2019" name="Int. J. Syst. Evol. Microbiol.">
        <title>The Global Catalogue of Microorganisms (GCM) 10K type strain sequencing project: providing services to taxonomists for standard genome sequencing and annotation.</title>
        <authorList>
            <consortium name="The Broad Institute Genomics Platform"/>
            <consortium name="The Broad Institute Genome Sequencing Center for Infectious Disease"/>
            <person name="Wu L."/>
            <person name="Ma J."/>
        </authorList>
    </citation>
    <scope>NUCLEOTIDE SEQUENCE [LARGE SCALE GENOMIC DNA]</scope>
    <source>
        <strain evidence="3">CCUG 55328</strain>
    </source>
</reference>
<name>A0ABW3TBP9_9RHOB</name>
<sequence length="112" mass="12115">MTSRRFHTQPGAMVEQVFLAAGLTVVLMSPQASAQVTDPTGIKRAFLDRYLECAEAPDAGARLDCYDLLLLDIPAWLDDAADQPLFSSPTGIDRAVQTSDRREGCEGRGTAD</sequence>
<dbReference type="Proteomes" id="UP001597151">
    <property type="component" value="Unassembled WGS sequence"/>
</dbReference>
<comment type="caution">
    <text evidence="2">The sequence shown here is derived from an EMBL/GenBank/DDBJ whole genome shotgun (WGS) entry which is preliminary data.</text>
</comment>
<proteinExistence type="predicted"/>
<evidence type="ECO:0000313" key="2">
    <source>
        <dbReference type="EMBL" id="MFD1194185.1"/>
    </source>
</evidence>